<dbReference type="PROSITE" id="PS01131">
    <property type="entry name" value="RRNA_A_DIMETH"/>
    <property type="match status" value="1"/>
</dbReference>
<dbReference type="SUPFAM" id="SSF53335">
    <property type="entry name" value="S-adenosyl-L-methionine-dependent methyltransferases"/>
    <property type="match status" value="1"/>
</dbReference>
<dbReference type="RefSeq" id="WP_012963386.1">
    <property type="nucleotide sequence ID" value="NC_013799.1"/>
</dbReference>
<keyword evidence="1" id="KW-0963">Cytoplasm</keyword>
<dbReference type="GO" id="GO:0005829">
    <property type="term" value="C:cytosol"/>
    <property type="evidence" value="ECO:0007669"/>
    <property type="project" value="TreeGrafter"/>
</dbReference>
<keyword evidence="5 7" id="KW-0949">S-adenosyl-L-methionine</keyword>
<keyword evidence="10" id="KW-1185">Reference proteome</keyword>
<evidence type="ECO:0000259" key="8">
    <source>
        <dbReference type="SMART" id="SM00650"/>
    </source>
</evidence>
<name>D3DHA3_HYDTT</name>
<dbReference type="STRING" id="608538.HTH_0745"/>
<keyword evidence="6 7" id="KW-0694">RNA-binding</keyword>
<dbReference type="OrthoDB" id="9814755at2"/>
<feature type="binding site" evidence="7">
    <location>
        <position position="59"/>
    </location>
    <ligand>
        <name>S-adenosyl-L-methionine</name>
        <dbReference type="ChEBI" id="CHEBI:59789"/>
    </ligand>
</feature>
<dbReference type="PATRIC" id="fig|608538.5.peg.755"/>
<dbReference type="Proteomes" id="UP000002574">
    <property type="component" value="Chromosome"/>
</dbReference>
<dbReference type="SMART" id="SM00650">
    <property type="entry name" value="rADc"/>
    <property type="match status" value="1"/>
</dbReference>
<dbReference type="PANTHER" id="PTHR11727">
    <property type="entry name" value="DIMETHYLADENOSINE TRANSFERASE"/>
    <property type="match status" value="1"/>
</dbReference>
<dbReference type="InterPro" id="IPR023165">
    <property type="entry name" value="rRNA_Ade_diMease-like_C"/>
</dbReference>
<proteinExistence type="inferred from homology"/>
<feature type="binding site" evidence="7">
    <location>
        <position position="100"/>
    </location>
    <ligand>
        <name>S-adenosyl-L-methionine</name>
        <dbReference type="ChEBI" id="CHEBI:59789"/>
    </ligand>
</feature>
<feature type="binding site" evidence="7">
    <location>
        <position position="37"/>
    </location>
    <ligand>
        <name>S-adenosyl-L-methionine</name>
        <dbReference type="ChEBI" id="CHEBI:59789"/>
    </ligand>
</feature>
<accession>D3DHA3</accession>
<feature type="binding site" evidence="7">
    <location>
        <position position="82"/>
    </location>
    <ligand>
        <name>S-adenosyl-L-methionine</name>
        <dbReference type="ChEBI" id="CHEBI:59789"/>
    </ligand>
</feature>
<dbReference type="InterPro" id="IPR001737">
    <property type="entry name" value="KsgA/Erm"/>
</dbReference>
<dbReference type="NCBIfam" id="TIGR00755">
    <property type="entry name" value="ksgA"/>
    <property type="match status" value="1"/>
</dbReference>
<feature type="binding site" evidence="7">
    <location>
        <position position="10"/>
    </location>
    <ligand>
        <name>S-adenosyl-L-methionine</name>
        <dbReference type="ChEBI" id="CHEBI:59789"/>
    </ligand>
</feature>
<dbReference type="Gene3D" id="1.10.8.100">
    <property type="entry name" value="Ribosomal RNA adenine dimethylase-like, domain 2"/>
    <property type="match status" value="1"/>
</dbReference>
<evidence type="ECO:0000256" key="7">
    <source>
        <dbReference type="PROSITE-ProRule" id="PRU01026"/>
    </source>
</evidence>
<keyword evidence="4 7" id="KW-0808">Transferase</keyword>
<evidence type="ECO:0000256" key="5">
    <source>
        <dbReference type="ARBA" id="ARBA00022691"/>
    </source>
</evidence>
<protein>
    <submittedName>
        <fullName evidence="9">Dimethyladenosine transferase</fullName>
    </submittedName>
</protein>
<evidence type="ECO:0000256" key="4">
    <source>
        <dbReference type="ARBA" id="ARBA00022679"/>
    </source>
</evidence>
<gene>
    <name evidence="9" type="primary">ksgA</name>
    <name evidence="9" type="ordered locus">HTH_0745</name>
</gene>
<keyword evidence="2" id="KW-0698">rRNA processing</keyword>
<organism evidence="9 10">
    <name type="scientific">Hydrogenobacter thermophilus (strain DSM 6534 / IAM 12695 / TK-6)</name>
    <dbReference type="NCBI Taxonomy" id="608538"/>
    <lineage>
        <taxon>Bacteria</taxon>
        <taxon>Pseudomonadati</taxon>
        <taxon>Aquificota</taxon>
        <taxon>Aquificia</taxon>
        <taxon>Aquificales</taxon>
        <taxon>Aquificaceae</taxon>
        <taxon>Hydrogenobacter</taxon>
    </lineage>
</organism>
<dbReference type="InterPro" id="IPR020596">
    <property type="entry name" value="rRNA_Ade_Mease_Trfase_CS"/>
</dbReference>
<dbReference type="Pfam" id="PF00398">
    <property type="entry name" value="RrnaAD"/>
    <property type="match status" value="1"/>
</dbReference>
<keyword evidence="3 7" id="KW-0489">Methyltransferase</keyword>
<feature type="domain" description="Ribosomal RNA adenine methylase transferase N-terminal" evidence="8">
    <location>
        <begin position="17"/>
        <end position="180"/>
    </location>
</feature>
<evidence type="ECO:0000256" key="1">
    <source>
        <dbReference type="ARBA" id="ARBA00022490"/>
    </source>
</evidence>
<dbReference type="PROSITE" id="PS51689">
    <property type="entry name" value="SAM_RNA_A_N6_MT"/>
    <property type="match status" value="1"/>
</dbReference>
<sequence>MRLKKRYGQHILLSKGVIKAIVERLSIQEGDILLEIGPGTGNLTRELLNTPLKKLYLIEIDSQMVHELKKIEDDRVEIFLADATQFDICSLGGELKLVGNLPYNVASLIVENTVIHRKCIPFALFMLQKEVAQKLLKGPSWLSTFVRTFYDLNYVMSVPARFFFPKPKVQSALLEFVRKPDGEMIEDEKDYKRFLTKLYSMRRKAIKSKIEEDILKMANIDPLKRVEELSVAHVLLLYNLSKTHEVDKK</sequence>
<dbReference type="KEGG" id="hte:Hydth_0745"/>
<feature type="binding site" evidence="7">
    <location>
        <position position="12"/>
    </location>
    <ligand>
        <name>S-adenosyl-L-methionine</name>
        <dbReference type="ChEBI" id="CHEBI:59789"/>
    </ligand>
</feature>
<evidence type="ECO:0000313" key="10">
    <source>
        <dbReference type="Proteomes" id="UP000002574"/>
    </source>
</evidence>
<dbReference type="GO" id="GO:0003723">
    <property type="term" value="F:RNA binding"/>
    <property type="evidence" value="ECO:0007669"/>
    <property type="project" value="UniProtKB-UniRule"/>
</dbReference>
<evidence type="ECO:0000256" key="6">
    <source>
        <dbReference type="ARBA" id="ARBA00022884"/>
    </source>
</evidence>
<comment type="similarity">
    <text evidence="7">Belongs to the class I-like SAM-binding methyltransferase superfamily. rRNA adenine N(6)-methyltransferase family.</text>
</comment>
<dbReference type="GO" id="GO:0000179">
    <property type="term" value="F:rRNA (adenine-N6,N6-)-dimethyltransferase activity"/>
    <property type="evidence" value="ECO:0007669"/>
    <property type="project" value="UniProtKB-UniRule"/>
</dbReference>
<evidence type="ECO:0000256" key="3">
    <source>
        <dbReference type="ARBA" id="ARBA00022603"/>
    </source>
</evidence>
<dbReference type="PANTHER" id="PTHR11727:SF7">
    <property type="entry name" value="DIMETHYLADENOSINE TRANSFERASE-RELATED"/>
    <property type="match status" value="1"/>
</dbReference>
<dbReference type="CDD" id="cd02440">
    <property type="entry name" value="AdoMet_MTases"/>
    <property type="match status" value="1"/>
</dbReference>
<dbReference type="EMBL" id="AP011112">
    <property type="protein sequence ID" value="BAI69205.1"/>
    <property type="molecule type" value="Genomic_DNA"/>
</dbReference>
<evidence type="ECO:0000256" key="2">
    <source>
        <dbReference type="ARBA" id="ARBA00022552"/>
    </source>
</evidence>
<dbReference type="AlphaFoldDB" id="D3DHA3"/>
<dbReference type="InterPro" id="IPR011530">
    <property type="entry name" value="rRNA_adenine_dimethylase"/>
</dbReference>
<dbReference type="eggNOG" id="COG0030">
    <property type="taxonomic scope" value="Bacteria"/>
</dbReference>
<dbReference type="InterPro" id="IPR020598">
    <property type="entry name" value="rRNA_Ade_methylase_Trfase_N"/>
</dbReference>
<dbReference type="Gene3D" id="3.40.50.150">
    <property type="entry name" value="Vaccinia Virus protein VP39"/>
    <property type="match status" value="1"/>
</dbReference>
<reference evidence="9 10" key="1">
    <citation type="journal article" date="2010" name="J. Bacteriol.">
        <title>Complete genome sequence of the thermophilic, obligately chemolithoautotrophic hydrogen-oxidizing bacterium Hydrogenobacter thermophilus TK-6.</title>
        <authorList>
            <person name="Arai H."/>
            <person name="Kanbe H."/>
            <person name="Ishii M."/>
            <person name="Igarashi Y."/>
        </authorList>
    </citation>
    <scope>NUCLEOTIDE SEQUENCE [LARGE SCALE GENOMIC DNA]</scope>
    <source>
        <strain evidence="10">DSM 6534 / IAM 12695 / TK-6 [Tokyo]</strain>
    </source>
</reference>
<evidence type="ECO:0000313" key="9">
    <source>
        <dbReference type="EMBL" id="BAI69205.1"/>
    </source>
</evidence>
<dbReference type="InterPro" id="IPR029063">
    <property type="entry name" value="SAM-dependent_MTases_sf"/>
</dbReference>
<dbReference type="KEGG" id="hth:HTH_0745"/>